<reference evidence="1 2" key="1">
    <citation type="submission" date="2017-06" db="EMBL/GenBank/DDBJ databases">
        <title>Biodegradation of gentamicin by bacterial consortia AMQD4 in synthetic medium and raw gentamicin sewage.</title>
        <authorList>
            <person name="Chang H."/>
            <person name="Feng Y."/>
            <person name="Li Z."/>
            <person name="Xue J."/>
            <person name="Cheng D."/>
        </authorList>
    </citation>
    <scope>NUCLEOTIDE SEQUENCE [LARGE SCALE GENOMIC DNA]</scope>
    <source>
        <strain evidence="1 2">BZC3</strain>
    </source>
</reference>
<sequence>MTFALAADATFVAPEEHALIIAVTEAVDPREHALEQALQSLRPYLRGDLLNEMDAPLILEAVRHAAAGRLPDRTTRARQASAIKVNHQWRLGASVAQGWLKLAPEGQPAFDIDMDLGVFLRHAGEPKAALAAIQEALKRQPPPSLREESILRTQCAALFADLFERGKQRDPDLLSRAWREAYRARDLAMGAAGGRDVHDEFSTLFARLGAFG</sequence>
<proteinExistence type="predicted"/>
<dbReference type="AlphaFoldDB" id="A0A1Z3LZM2"/>
<name>A0A1Z3LZM2_BREDI</name>
<organism evidence="1 2">
    <name type="scientific">Brevundimonas diminuta</name>
    <name type="common">Pseudomonas diminuta</name>
    <dbReference type="NCBI Taxonomy" id="293"/>
    <lineage>
        <taxon>Bacteria</taxon>
        <taxon>Pseudomonadati</taxon>
        <taxon>Pseudomonadota</taxon>
        <taxon>Alphaproteobacteria</taxon>
        <taxon>Caulobacterales</taxon>
        <taxon>Caulobacteraceae</taxon>
        <taxon>Brevundimonas</taxon>
    </lineage>
</organism>
<reference evidence="1 2" key="2">
    <citation type="submission" date="2017-06" db="EMBL/GenBank/DDBJ databases">
        <authorList>
            <person name="Kim H.J."/>
            <person name="Triplett B.A."/>
        </authorList>
    </citation>
    <scope>NUCLEOTIDE SEQUENCE [LARGE SCALE GENOMIC DNA]</scope>
    <source>
        <strain evidence="1 2">BZC3</strain>
    </source>
</reference>
<protein>
    <submittedName>
        <fullName evidence="1">Uncharacterized protein</fullName>
    </submittedName>
</protein>
<dbReference type="Proteomes" id="UP000197024">
    <property type="component" value="Chromosome"/>
</dbReference>
<evidence type="ECO:0000313" key="1">
    <source>
        <dbReference type="EMBL" id="ASD27648.1"/>
    </source>
</evidence>
<evidence type="ECO:0000313" key="2">
    <source>
        <dbReference type="Proteomes" id="UP000197024"/>
    </source>
</evidence>
<gene>
    <name evidence="1" type="ORF">CD943_12560</name>
</gene>
<dbReference type="EMBL" id="CP021995">
    <property type="protein sequence ID" value="ASD27648.1"/>
    <property type="molecule type" value="Genomic_DNA"/>
</dbReference>
<accession>A0A1Z3LZM2</accession>